<proteinExistence type="inferred from homology"/>
<keyword evidence="7 9" id="KW-1035">Host cytoplasm</keyword>
<comment type="subcellular location">
    <subcellularLocation>
        <location evidence="9">Virion</location>
    </subcellularLocation>
    <subcellularLocation>
        <location evidence="9">Host cytoplasm</location>
    </subcellularLocation>
</comment>
<dbReference type="GO" id="GO:0030430">
    <property type="term" value="C:host cell cytoplasm"/>
    <property type="evidence" value="ECO:0007669"/>
    <property type="project" value="UniProtKB-SubCell"/>
</dbReference>
<evidence type="ECO:0000256" key="5">
    <source>
        <dbReference type="ARBA" id="ARBA00022884"/>
    </source>
</evidence>
<evidence type="ECO:0000256" key="2">
    <source>
        <dbReference type="ARBA" id="ARBA00022497"/>
    </source>
</evidence>
<feature type="compositionally biased region" description="Basic and acidic residues" evidence="10">
    <location>
        <begin position="421"/>
        <end position="436"/>
    </location>
</feature>
<feature type="compositionally biased region" description="Acidic residues" evidence="10">
    <location>
        <begin position="447"/>
        <end position="457"/>
    </location>
</feature>
<evidence type="ECO:0000256" key="7">
    <source>
        <dbReference type="ARBA" id="ARBA00023200"/>
    </source>
</evidence>
<evidence type="ECO:0000256" key="3">
    <source>
        <dbReference type="ARBA" id="ARBA00022561"/>
    </source>
</evidence>
<accession>B5L5T3</accession>
<keyword evidence="3 9" id="KW-0167">Capsid protein</keyword>
<dbReference type="EMBL" id="EU403085">
    <property type="protein sequence ID" value="ACB46865.1"/>
    <property type="molecule type" value="Viral_cRNA"/>
</dbReference>
<evidence type="ECO:0000256" key="8">
    <source>
        <dbReference type="ARBA" id="ARBA00023274"/>
    </source>
</evidence>
<gene>
    <name evidence="11" type="primary">NP</name>
</gene>
<dbReference type="GO" id="GO:0019013">
    <property type="term" value="C:viral nucleocapsid"/>
    <property type="evidence" value="ECO:0007669"/>
    <property type="project" value="UniProtKB-KW"/>
</dbReference>
<keyword evidence="5 9" id="KW-0694">RNA-binding</keyword>
<sequence>MAGIFNTYELFVKDQTCMHKRAASLISGGQLKSNIPVFITTKDDPAVRWDLVCFNLRLVVSESSTSVIRQGALISLLSITASNMRALAAIAGQTDESMINIIEVVDFDGLEPQCDTRSGLDAQKQEMFKDIARDMPRALSSGTPFQHGNAEANGPEDTHMFLRSAISVLTQIWILVAKAMTNIDGSNEASDRRLAKYIQQNRIDRRFMLAQATRTVCQQVIKDSLTLRRFLVTELRKSRGALHSGSSYYAMIGDMQAYIFNAGLTPFLTTLRYGIGTKYHALAISSLAGDLNKIKGLLTLYKEKGSDAGYMALLEDADCMQFAPGNYSLLYSYAMGVASVHDEGMRNYQYARRFLHKGMYQFGRDIATQQQHALDESLAQEMRITEADRANLKVMMANIGEASSFSDMPNPGASGIPAFNDRPDEIFSEPGYRKPPQDQPLIKLPDLEEEEQDEFDM</sequence>
<evidence type="ECO:0000313" key="12">
    <source>
        <dbReference type="Proteomes" id="UP000153607"/>
    </source>
</evidence>
<dbReference type="GO" id="GO:1990904">
    <property type="term" value="C:ribonucleoprotein complex"/>
    <property type="evidence" value="ECO:0007669"/>
    <property type="project" value="UniProtKB-KW"/>
</dbReference>
<protein>
    <recommendedName>
        <fullName evidence="9">Nucleocapsid</fullName>
    </recommendedName>
    <alternativeName>
        <fullName evidence="9">Nucleocapsid protein</fullName>
    </alternativeName>
</protein>
<evidence type="ECO:0000313" key="11">
    <source>
        <dbReference type="EMBL" id="ACB46865.1"/>
    </source>
</evidence>
<feature type="region of interest" description="Disordered" evidence="10">
    <location>
        <begin position="406"/>
        <end position="457"/>
    </location>
</feature>
<comment type="similarity">
    <text evidence="1 9">Belongs to the paramyxoviruses nucleocapsid family.</text>
</comment>
<dbReference type="Proteomes" id="UP000153607">
    <property type="component" value="Segment"/>
</dbReference>
<dbReference type="GO" id="GO:0019029">
    <property type="term" value="C:helical viral capsid"/>
    <property type="evidence" value="ECO:0007669"/>
    <property type="project" value="UniProtKB-KW"/>
</dbReference>
<dbReference type="GO" id="GO:0005198">
    <property type="term" value="F:structural molecule activity"/>
    <property type="evidence" value="ECO:0007669"/>
    <property type="project" value="InterPro"/>
</dbReference>
<comment type="function">
    <text evidence="9">Forms the helical nucleocapsid (NC), protecting the genome from nucleases.</text>
</comment>
<evidence type="ECO:0000256" key="6">
    <source>
        <dbReference type="ARBA" id="ARBA00023086"/>
    </source>
</evidence>
<reference evidence="11 12" key="1">
    <citation type="journal article" date="2008" name="Virus Res.">
        <title>Complete genome sequence of avian paramyxovirus type 3 reveals an unusually long trailer region.</title>
        <authorList>
            <person name="Kumar S."/>
            <person name="Nayak B."/>
            <person name="Collins P.L."/>
            <person name="Samal S.K."/>
        </authorList>
    </citation>
    <scope>NUCLEOTIDE SEQUENCE [LARGE SCALE GENOMIC DNA]</scope>
    <source>
        <strain evidence="11">APMV3/PKT/Netherland/449/75</strain>
    </source>
</reference>
<evidence type="ECO:0000256" key="9">
    <source>
        <dbReference type="RuleBase" id="RU361245"/>
    </source>
</evidence>
<dbReference type="InterPro" id="IPR002021">
    <property type="entry name" value="Paramyx_ncap"/>
</dbReference>
<keyword evidence="12" id="KW-1185">Reference proteome</keyword>
<comment type="subunit">
    <text evidence="9">Homomultimer; forms the nucleocapsid. Binds to the viral genomic RNA. N0 interacts with the phosphoprotein (via N-terminus); this interaction allows P to chaperon N0 to avoid N polymerization before encapsidation. Interacts as N-RNA template with the phosphoprotein (via C-terminus); this interaction positions the polymerase on the template.</text>
</comment>
<name>B5L5T3_9MONO</name>
<evidence type="ECO:0000256" key="1">
    <source>
        <dbReference type="ARBA" id="ARBA00007642"/>
    </source>
</evidence>
<evidence type="ECO:0000256" key="4">
    <source>
        <dbReference type="ARBA" id="ARBA00022844"/>
    </source>
</evidence>
<dbReference type="GO" id="GO:0003723">
    <property type="term" value="F:RNA binding"/>
    <property type="evidence" value="ECO:0007669"/>
    <property type="project" value="UniProtKB-KW"/>
</dbReference>
<keyword evidence="4 9" id="KW-0946">Virion</keyword>
<keyword evidence="6 9" id="KW-0543">Viral nucleoprotein</keyword>
<organism evidence="11 12">
    <name type="scientific">Paraavulavirus wisconsinense</name>
    <dbReference type="NCBI Taxonomy" id="3052594"/>
    <lineage>
        <taxon>Viruses</taxon>
        <taxon>Riboviria</taxon>
        <taxon>Orthornavirae</taxon>
        <taxon>Negarnaviricota</taxon>
        <taxon>Haploviricotina</taxon>
        <taxon>Monjiviricetes</taxon>
        <taxon>Mononegavirales</taxon>
        <taxon>Paramyxoviridae</taxon>
        <taxon>Avulavirinae</taxon>
        <taxon>Paraavulavirus</taxon>
    </lineage>
</organism>
<keyword evidence="2 9" id="KW-1139">Helical capsid protein</keyword>
<keyword evidence="8 9" id="KW-0687">Ribonucleoprotein</keyword>
<dbReference type="Pfam" id="PF00973">
    <property type="entry name" value="Paramyxo_ncap"/>
    <property type="match status" value="1"/>
</dbReference>
<evidence type="ECO:0000256" key="10">
    <source>
        <dbReference type="SAM" id="MobiDB-lite"/>
    </source>
</evidence>